<dbReference type="EC" id="3.2.1.4" evidence="9"/>
<dbReference type="SUPFAM" id="SSF49384">
    <property type="entry name" value="Carbohydrate-binding domain"/>
    <property type="match status" value="1"/>
</dbReference>
<feature type="domain" description="Fibronectin type-III" evidence="11">
    <location>
        <begin position="343"/>
        <end position="433"/>
    </location>
</feature>
<dbReference type="PROSITE" id="PS00659">
    <property type="entry name" value="GLYCOSYL_HYDROL_F5"/>
    <property type="match status" value="1"/>
</dbReference>
<comment type="similarity">
    <text evidence="2 9">Belongs to the glycosyl hydrolase 5 (cellulase A) family.</text>
</comment>
<dbReference type="OrthoDB" id="154460at2"/>
<dbReference type="RefSeq" id="WP_111145290.1">
    <property type="nucleotide sequence ID" value="NZ_QKRB01000028.1"/>
</dbReference>
<dbReference type="InterPro" id="IPR018087">
    <property type="entry name" value="Glyco_hydro_5_CS"/>
</dbReference>
<dbReference type="PROSITE" id="PS51172">
    <property type="entry name" value="CBM3"/>
    <property type="match status" value="1"/>
</dbReference>
<dbReference type="Proteomes" id="UP000249522">
    <property type="component" value="Unassembled WGS sequence"/>
</dbReference>
<feature type="chain" id="PRO_5016005674" description="Endoglucanase" evidence="10">
    <location>
        <begin position="29"/>
        <end position="587"/>
    </location>
</feature>
<dbReference type="SMART" id="SM01067">
    <property type="entry name" value="CBM_3"/>
    <property type="match status" value="1"/>
</dbReference>
<evidence type="ECO:0000256" key="10">
    <source>
        <dbReference type="SAM" id="SignalP"/>
    </source>
</evidence>
<evidence type="ECO:0000256" key="5">
    <source>
        <dbReference type="ARBA" id="ARBA00023001"/>
    </source>
</evidence>
<accession>A0A2W1LR43</accession>
<dbReference type="InterPro" id="IPR001547">
    <property type="entry name" value="Glyco_hydro_5"/>
</dbReference>
<evidence type="ECO:0000256" key="8">
    <source>
        <dbReference type="ARBA" id="ARBA00023326"/>
    </source>
</evidence>
<comment type="catalytic activity">
    <reaction evidence="1 9">
        <text>Endohydrolysis of (1-&gt;4)-beta-D-glucosidic linkages in cellulose, lichenin and cereal beta-D-glucans.</text>
        <dbReference type="EC" id="3.2.1.4"/>
    </reaction>
</comment>
<keyword evidence="6 9" id="KW-0119">Carbohydrate metabolism</keyword>
<keyword evidence="7 9" id="KW-0326">Glycosidase</keyword>
<dbReference type="SMART" id="SM00060">
    <property type="entry name" value="FN3"/>
    <property type="match status" value="1"/>
</dbReference>
<evidence type="ECO:0000256" key="1">
    <source>
        <dbReference type="ARBA" id="ARBA00000966"/>
    </source>
</evidence>
<keyword evidence="14" id="KW-1185">Reference proteome</keyword>
<evidence type="ECO:0000313" key="14">
    <source>
        <dbReference type="Proteomes" id="UP000249522"/>
    </source>
</evidence>
<dbReference type="InterPro" id="IPR013783">
    <property type="entry name" value="Ig-like_fold"/>
</dbReference>
<proteinExistence type="inferred from homology"/>
<dbReference type="SUPFAM" id="SSF49265">
    <property type="entry name" value="Fibronectin type III"/>
    <property type="match status" value="1"/>
</dbReference>
<keyword evidence="4 9" id="KW-0378">Hydrolase</keyword>
<dbReference type="GO" id="GO:0008810">
    <property type="term" value="F:cellulase activity"/>
    <property type="evidence" value="ECO:0007669"/>
    <property type="project" value="UniProtKB-EC"/>
</dbReference>
<evidence type="ECO:0000256" key="2">
    <source>
        <dbReference type="ARBA" id="ARBA00005641"/>
    </source>
</evidence>
<dbReference type="Gene3D" id="2.60.40.10">
    <property type="entry name" value="Immunoglobulins"/>
    <property type="match status" value="1"/>
</dbReference>
<dbReference type="InterPro" id="IPR003961">
    <property type="entry name" value="FN3_dom"/>
</dbReference>
<feature type="domain" description="CBM3" evidence="12">
    <location>
        <begin position="436"/>
        <end position="587"/>
    </location>
</feature>
<comment type="caution">
    <text evidence="13">The sequence shown here is derived from an EMBL/GenBank/DDBJ whole genome shotgun (WGS) entry which is preliminary data.</text>
</comment>
<evidence type="ECO:0000259" key="11">
    <source>
        <dbReference type="PROSITE" id="PS50853"/>
    </source>
</evidence>
<evidence type="ECO:0000313" key="13">
    <source>
        <dbReference type="EMBL" id="PZD97432.1"/>
    </source>
</evidence>
<reference evidence="13 14" key="1">
    <citation type="submission" date="2018-06" db="EMBL/GenBank/DDBJ databases">
        <title>Paenibacillus imtechensis sp. nov.</title>
        <authorList>
            <person name="Pinnaka A.K."/>
            <person name="Singh H."/>
            <person name="Kaur M."/>
        </authorList>
    </citation>
    <scope>NUCLEOTIDE SEQUENCE [LARGE SCALE GENOMIC DNA]</scope>
    <source>
        <strain evidence="13 14">SMB1</strain>
    </source>
</reference>
<dbReference type="AlphaFoldDB" id="A0A2W1LR43"/>
<dbReference type="SUPFAM" id="SSF51445">
    <property type="entry name" value="(Trans)glycosidases"/>
    <property type="match status" value="1"/>
</dbReference>
<keyword evidence="8 9" id="KW-0624">Polysaccharide degradation</keyword>
<dbReference type="GO" id="GO:0030245">
    <property type="term" value="P:cellulose catabolic process"/>
    <property type="evidence" value="ECO:0007669"/>
    <property type="project" value="UniProtKB-KW"/>
</dbReference>
<dbReference type="PROSITE" id="PS50853">
    <property type="entry name" value="FN3"/>
    <property type="match status" value="1"/>
</dbReference>
<dbReference type="Pfam" id="PF00041">
    <property type="entry name" value="fn3"/>
    <property type="match status" value="1"/>
</dbReference>
<evidence type="ECO:0000256" key="9">
    <source>
        <dbReference type="RuleBase" id="RU361153"/>
    </source>
</evidence>
<evidence type="ECO:0000259" key="12">
    <source>
        <dbReference type="PROSITE" id="PS51172"/>
    </source>
</evidence>
<gene>
    <name evidence="13" type="ORF">DNH61_03545</name>
</gene>
<keyword evidence="3 10" id="KW-0732">Signal</keyword>
<keyword evidence="5 9" id="KW-0136">Cellulose degradation</keyword>
<dbReference type="EMBL" id="QKRB01000028">
    <property type="protein sequence ID" value="PZD97432.1"/>
    <property type="molecule type" value="Genomic_DNA"/>
</dbReference>
<evidence type="ECO:0000256" key="3">
    <source>
        <dbReference type="ARBA" id="ARBA00022729"/>
    </source>
</evidence>
<protein>
    <recommendedName>
        <fullName evidence="9">Endoglucanase</fullName>
        <ecNumber evidence="9">3.2.1.4</ecNumber>
    </recommendedName>
</protein>
<dbReference type="GO" id="GO:0030248">
    <property type="term" value="F:cellulose binding"/>
    <property type="evidence" value="ECO:0007669"/>
    <property type="project" value="InterPro"/>
</dbReference>
<dbReference type="Pfam" id="PF00942">
    <property type="entry name" value="CBM_3"/>
    <property type="match status" value="1"/>
</dbReference>
<dbReference type="CDD" id="cd00063">
    <property type="entry name" value="FN3"/>
    <property type="match status" value="1"/>
</dbReference>
<dbReference type="Pfam" id="PF00150">
    <property type="entry name" value="Cellulase"/>
    <property type="match status" value="1"/>
</dbReference>
<dbReference type="InterPro" id="IPR036116">
    <property type="entry name" value="FN3_sf"/>
</dbReference>
<feature type="signal peptide" evidence="10">
    <location>
        <begin position="1"/>
        <end position="28"/>
    </location>
</feature>
<dbReference type="InterPro" id="IPR036966">
    <property type="entry name" value="CBM3_sf"/>
</dbReference>
<dbReference type="InterPro" id="IPR008965">
    <property type="entry name" value="CBM2/CBM3_carb-bd_dom_sf"/>
</dbReference>
<dbReference type="InterPro" id="IPR001956">
    <property type="entry name" value="CBM3"/>
</dbReference>
<evidence type="ECO:0000256" key="4">
    <source>
        <dbReference type="ARBA" id="ARBA00022801"/>
    </source>
</evidence>
<sequence length="587" mass="63505">MRKLLKAGLVLALAFVLVLPAVSSPAVAAEAGRIVDQYGQLKIVGSQLTDQSGNPIQLKGMSSHGLQWFGHYVNKDSIRWLRDDWGTTVFRAAMYTSENGYISNPESMKAKVKEAVEAAIDLGIYVIIDWHILYDGDPNTYKSQSKAFFQEMARLYGKHPNVIYEIANEPNGNVNWNSHIKPYAEEITSAIRAIDPDNIIIVGTGTWSQDVHDAAANPLKTGNIMYAVHFYAGTHGQWLRDRITNAMNSGVAVFVSEWGTSDASGNGGPYLSQAKEWTDFMASKKISWANWSLTDKSESSAALMPGASTTGGWTESQLTASGKFVREQIRSGSTGGGVKEPSLPAKPTGLTATAGSGSVALSWNAVNGAANYIVKRSEAYNGPYERVASRVTGTSFTNTGLTNNKTYYYMISAVNSLGQGPDSAKVSATPKAGSTGASGVVVQYKAGDTNTTDNQMRPLLKVVNKGTQAINLSEYKIRYYYTSDDKSQQIFCDYATVGCSNVTFSSVKMSTAKTGANAYIEIGFKADAGKVAAKADSGELQIRIHNQDWSNIDEANDYSFDGGQTSYVDWSRATLHHNGKVVWGKQP</sequence>
<name>A0A2W1LR43_9BACL</name>
<evidence type="ECO:0000256" key="7">
    <source>
        <dbReference type="ARBA" id="ARBA00023295"/>
    </source>
</evidence>
<organism evidence="13 14">
    <name type="scientific">Paenibacillus sambharensis</name>
    <dbReference type="NCBI Taxonomy" id="1803190"/>
    <lineage>
        <taxon>Bacteria</taxon>
        <taxon>Bacillati</taxon>
        <taxon>Bacillota</taxon>
        <taxon>Bacilli</taxon>
        <taxon>Bacillales</taxon>
        <taxon>Paenibacillaceae</taxon>
        <taxon>Paenibacillus</taxon>
    </lineage>
</organism>
<dbReference type="InterPro" id="IPR017853">
    <property type="entry name" value="GH"/>
</dbReference>
<evidence type="ECO:0000256" key="6">
    <source>
        <dbReference type="ARBA" id="ARBA00023277"/>
    </source>
</evidence>
<dbReference type="PANTHER" id="PTHR34142">
    <property type="entry name" value="ENDO-BETA-1,4-GLUCANASE A"/>
    <property type="match status" value="1"/>
</dbReference>
<dbReference type="PANTHER" id="PTHR34142:SF1">
    <property type="entry name" value="GLYCOSIDE HYDROLASE FAMILY 5 DOMAIN-CONTAINING PROTEIN"/>
    <property type="match status" value="1"/>
</dbReference>
<dbReference type="Gene3D" id="3.20.20.80">
    <property type="entry name" value="Glycosidases"/>
    <property type="match status" value="1"/>
</dbReference>
<dbReference type="Gene3D" id="2.60.40.710">
    <property type="entry name" value="Endoglucanase-like"/>
    <property type="match status" value="1"/>
</dbReference>